<keyword evidence="11" id="KW-0460">Magnesium</keyword>
<evidence type="ECO:0000259" key="16">
    <source>
        <dbReference type="PROSITE" id="PS50011"/>
    </source>
</evidence>
<keyword evidence="6" id="KW-0479">Metal-binding</keyword>
<keyword evidence="8" id="KW-0418">Kinase</keyword>
<dbReference type="GO" id="GO:0005737">
    <property type="term" value="C:cytoplasm"/>
    <property type="evidence" value="ECO:0007669"/>
    <property type="project" value="TreeGrafter"/>
</dbReference>
<dbReference type="SUPFAM" id="SSF56112">
    <property type="entry name" value="Protein kinase-like (PK-like)"/>
    <property type="match status" value="1"/>
</dbReference>
<evidence type="ECO:0000256" key="6">
    <source>
        <dbReference type="ARBA" id="ARBA00022723"/>
    </source>
</evidence>
<dbReference type="WBParaSite" id="EEL_0000850801-mRNA-1">
    <property type="protein sequence ID" value="EEL_0000850801-mRNA-1"/>
    <property type="gene ID" value="EEL_0000850801"/>
</dbReference>
<dbReference type="STRING" id="1147741.A0A0R3S1G5"/>
<dbReference type="PROSITE" id="PS00108">
    <property type="entry name" value="PROTEIN_KINASE_ST"/>
    <property type="match status" value="1"/>
</dbReference>
<sequence length="351" mass="40673">MSTRAKRYIGERHLSLQDQISTDKRHVSIEVPHNQNQYQRSNNYRYTFHQSLQTTSNYDHYQSSTRHVLANYGYALTNCPELGCGRYSKVCAAIHLRTNTKIAIKIINTQDVTQEYMCKFLPREIHIWKRLRHPNLVTLFGVFEEAGKIYLPMEIAEKGDLLTFVQEKGAQPESIAQNWMKQLISAVYYLHMCSIAHRDLKLENILLFANNCIKLADFGFCREARNGDLSMTFCGSKSYSAPEILLGQEYIPFKADIWSMGVVAFVLVTNRMPYNEQVANNIIIVEAQRNRTYHYSKKLQLTQICQNTIDTMLTFDYHARPNIQQVMNLPWFYLPVIPMERKESGAGCTTV</sequence>
<evidence type="ECO:0000256" key="12">
    <source>
        <dbReference type="ARBA" id="ARBA00022843"/>
    </source>
</evidence>
<evidence type="ECO:0000256" key="3">
    <source>
        <dbReference type="ARBA" id="ARBA00022527"/>
    </source>
</evidence>
<dbReference type="PANTHER" id="PTHR24346">
    <property type="entry name" value="MAP/MICROTUBULE AFFINITY-REGULATING KINASE"/>
    <property type="match status" value="1"/>
</dbReference>
<dbReference type="InterPro" id="IPR008271">
    <property type="entry name" value="Ser/Thr_kinase_AS"/>
</dbReference>
<dbReference type="GO" id="GO:0030154">
    <property type="term" value="P:cell differentiation"/>
    <property type="evidence" value="ECO:0007669"/>
    <property type="project" value="UniProtKB-KW"/>
</dbReference>
<keyword evidence="3 15" id="KW-0723">Serine/threonine-protein kinase</keyword>
<dbReference type="Pfam" id="PF00069">
    <property type="entry name" value="Pkinase"/>
    <property type="match status" value="1"/>
</dbReference>
<evidence type="ECO:0000256" key="5">
    <source>
        <dbReference type="ARBA" id="ARBA00022679"/>
    </source>
</evidence>
<keyword evidence="12" id="KW-0832">Ubl conjugation</keyword>
<dbReference type="GO" id="GO:0000226">
    <property type="term" value="P:microtubule cytoskeleton organization"/>
    <property type="evidence" value="ECO:0007669"/>
    <property type="project" value="TreeGrafter"/>
</dbReference>
<accession>A0A0R3S1G5</accession>
<feature type="domain" description="Protein kinase" evidence="16">
    <location>
        <begin position="76"/>
        <end position="332"/>
    </location>
</feature>
<comment type="cofactor">
    <cofactor evidence="1">
        <name>Mg(2+)</name>
        <dbReference type="ChEBI" id="CHEBI:18420"/>
    </cofactor>
</comment>
<keyword evidence="9" id="KW-0221">Differentiation</keyword>
<keyword evidence="10 14" id="KW-0067">ATP-binding</keyword>
<dbReference type="FunFam" id="1.10.510.10:FF:000571">
    <property type="entry name" value="Maternal embryonic leucine zipper kinase"/>
    <property type="match status" value="1"/>
</dbReference>
<proteinExistence type="inferred from homology"/>
<evidence type="ECO:0000256" key="10">
    <source>
        <dbReference type="ARBA" id="ARBA00022840"/>
    </source>
</evidence>
<dbReference type="Proteomes" id="UP000050640">
    <property type="component" value="Unplaced"/>
</dbReference>
<dbReference type="InterPro" id="IPR000719">
    <property type="entry name" value="Prot_kinase_dom"/>
</dbReference>
<evidence type="ECO:0000256" key="1">
    <source>
        <dbReference type="ARBA" id="ARBA00001946"/>
    </source>
</evidence>
<evidence type="ECO:0000313" key="18">
    <source>
        <dbReference type="WBParaSite" id="EEL_0000850801-mRNA-1"/>
    </source>
</evidence>
<feature type="binding site" evidence="14">
    <location>
        <position position="105"/>
    </location>
    <ligand>
        <name>ATP</name>
        <dbReference type="ChEBI" id="CHEBI:30616"/>
    </ligand>
</feature>
<dbReference type="Gene3D" id="1.10.510.10">
    <property type="entry name" value="Transferase(Phosphotransferase) domain 1"/>
    <property type="match status" value="1"/>
</dbReference>
<evidence type="ECO:0000256" key="8">
    <source>
        <dbReference type="ARBA" id="ARBA00022777"/>
    </source>
</evidence>
<dbReference type="GO" id="GO:0035556">
    <property type="term" value="P:intracellular signal transduction"/>
    <property type="evidence" value="ECO:0007669"/>
    <property type="project" value="TreeGrafter"/>
</dbReference>
<protein>
    <submittedName>
        <fullName evidence="18">Protein kinase domain-containing protein</fullName>
    </submittedName>
</protein>
<dbReference type="PANTHER" id="PTHR24346:SF102">
    <property type="entry name" value="TESTIS-SPECIFIC SERINE_THREONINE-PROTEIN KINASE 1"/>
    <property type="match status" value="1"/>
</dbReference>
<keyword evidence="17" id="KW-1185">Reference proteome</keyword>
<keyword evidence="4" id="KW-0597">Phosphoprotein</keyword>
<evidence type="ECO:0000256" key="9">
    <source>
        <dbReference type="ARBA" id="ARBA00022782"/>
    </source>
</evidence>
<dbReference type="InterPro" id="IPR017441">
    <property type="entry name" value="Protein_kinase_ATP_BS"/>
</dbReference>
<dbReference type="GO" id="GO:0000287">
    <property type="term" value="F:magnesium ion binding"/>
    <property type="evidence" value="ECO:0007669"/>
    <property type="project" value="UniProtKB-ARBA"/>
</dbReference>
<keyword evidence="13" id="KW-0744">Spermatogenesis</keyword>
<dbReference type="GO" id="GO:0050321">
    <property type="term" value="F:tau-protein kinase activity"/>
    <property type="evidence" value="ECO:0007669"/>
    <property type="project" value="TreeGrafter"/>
</dbReference>
<evidence type="ECO:0000256" key="2">
    <source>
        <dbReference type="ARBA" id="ARBA00022473"/>
    </source>
</evidence>
<dbReference type="AlphaFoldDB" id="A0A0R3S1G5"/>
<keyword evidence="5" id="KW-0808">Transferase</keyword>
<evidence type="ECO:0000256" key="14">
    <source>
        <dbReference type="PROSITE-ProRule" id="PRU10141"/>
    </source>
</evidence>
<evidence type="ECO:0000256" key="11">
    <source>
        <dbReference type="ARBA" id="ARBA00022842"/>
    </source>
</evidence>
<evidence type="ECO:0000256" key="4">
    <source>
        <dbReference type="ARBA" id="ARBA00022553"/>
    </source>
</evidence>
<name>A0A0R3S1G5_9BILA</name>
<keyword evidence="2" id="KW-0217">Developmental protein</keyword>
<evidence type="ECO:0000313" key="17">
    <source>
        <dbReference type="Proteomes" id="UP000050640"/>
    </source>
</evidence>
<evidence type="ECO:0000256" key="7">
    <source>
        <dbReference type="ARBA" id="ARBA00022741"/>
    </source>
</evidence>
<dbReference type="PROSITE" id="PS50011">
    <property type="entry name" value="PROTEIN_KINASE_DOM"/>
    <property type="match status" value="1"/>
</dbReference>
<keyword evidence="7 14" id="KW-0547">Nucleotide-binding</keyword>
<dbReference type="GO" id="GO:0007283">
    <property type="term" value="P:spermatogenesis"/>
    <property type="evidence" value="ECO:0007669"/>
    <property type="project" value="UniProtKB-KW"/>
</dbReference>
<organism evidence="17 18">
    <name type="scientific">Elaeophora elaphi</name>
    <dbReference type="NCBI Taxonomy" id="1147741"/>
    <lineage>
        <taxon>Eukaryota</taxon>
        <taxon>Metazoa</taxon>
        <taxon>Ecdysozoa</taxon>
        <taxon>Nematoda</taxon>
        <taxon>Chromadorea</taxon>
        <taxon>Rhabditida</taxon>
        <taxon>Spirurina</taxon>
        <taxon>Spiruromorpha</taxon>
        <taxon>Filarioidea</taxon>
        <taxon>Onchocercidae</taxon>
        <taxon>Elaeophora</taxon>
    </lineage>
</organism>
<evidence type="ECO:0000256" key="15">
    <source>
        <dbReference type="RuleBase" id="RU000304"/>
    </source>
</evidence>
<dbReference type="PROSITE" id="PS00107">
    <property type="entry name" value="PROTEIN_KINASE_ATP"/>
    <property type="match status" value="1"/>
</dbReference>
<evidence type="ECO:0000256" key="13">
    <source>
        <dbReference type="ARBA" id="ARBA00022871"/>
    </source>
</evidence>
<dbReference type="GO" id="GO:0005524">
    <property type="term" value="F:ATP binding"/>
    <property type="evidence" value="ECO:0007669"/>
    <property type="project" value="UniProtKB-UniRule"/>
</dbReference>
<comment type="similarity">
    <text evidence="15">Belongs to the protein kinase superfamily.</text>
</comment>
<dbReference type="FunFam" id="3.30.200.20:FF:000042">
    <property type="entry name" value="Aurora kinase A"/>
    <property type="match status" value="1"/>
</dbReference>
<dbReference type="SMART" id="SM00220">
    <property type="entry name" value="S_TKc"/>
    <property type="match status" value="1"/>
</dbReference>
<reference evidence="18" key="1">
    <citation type="submission" date="2017-02" db="UniProtKB">
        <authorList>
            <consortium name="WormBaseParasite"/>
        </authorList>
    </citation>
    <scope>IDENTIFICATION</scope>
</reference>
<dbReference type="InterPro" id="IPR011009">
    <property type="entry name" value="Kinase-like_dom_sf"/>
</dbReference>